<evidence type="ECO:0000313" key="1">
    <source>
        <dbReference type="EMBL" id="MET3731764.1"/>
    </source>
</evidence>
<keyword evidence="1" id="KW-0240">DNA-directed RNA polymerase</keyword>
<dbReference type="GO" id="GO:0000428">
    <property type="term" value="C:DNA-directed RNA polymerase complex"/>
    <property type="evidence" value="ECO:0007669"/>
    <property type="project" value="UniProtKB-KW"/>
</dbReference>
<keyword evidence="1" id="KW-0804">Transcription</keyword>
<dbReference type="RefSeq" id="WP_354508335.1">
    <property type="nucleotide sequence ID" value="NZ_JBEPMO010000006.1"/>
</dbReference>
<accession>A0ABV2LT63</accession>
<sequence length="120" mass="13845">MSRKLLAKYQFLSDSDKFLLLLEENNIPYYLSGMGIEQDGQTNYSEHLEVWVDEENFDKSVEIIKTDDYFQACPNCGSKDLTEAIKENITSNLIGILKSFSFMKVSKNYNKCENCGNIFQ</sequence>
<dbReference type="EMBL" id="JBEPMO010000006">
    <property type="protein sequence ID" value="MET3731764.1"/>
    <property type="molecule type" value="Genomic_DNA"/>
</dbReference>
<reference evidence="1 2" key="1">
    <citation type="submission" date="2024-06" db="EMBL/GenBank/DDBJ databases">
        <title>Genomic Encyclopedia of Type Strains, Phase IV (KMG-IV): sequencing the most valuable type-strain genomes for metagenomic binning, comparative biology and taxonomic classification.</title>
        <authorList>
            <person name="Goeker M."/>
        </authorList>
    </citation>
    <scope>NUCLEOTIDE SEQUENCE [LARGE SCALE GENOMIC DNA]</scope>
    <source>
        <strain evidence="1 2">DSM 29388</strain>
    </source>
</reference>
<proteinExistence type="predicted"/>
<comment type="caution">
    <text evidence="1">The sequence shown here is derived from an EMBL/GenBank/DDBJ whole genome shotgun (WGS) entry which is preliminary data.</text>
</comment>
<protein>
    <submittedName>
        <fullName evidence="1">DNA-directed RNA polymerase subunit RPC12/RpoP</fullName>
    </submittedName>
</protein>
<keyword evidence="2" id="KW-1185">Reference proteome</keyword>
<gene>
    <name evidence="1" type="ORF">ABID46_001345</name>
</gene>
<organism evidence="1 2">
    <name type="scientific">Moheibacter stercoris</name>
    <dbReference type="NCBI Taxonomy" id="1628251"/>
    <lineage>
        <taxon>Bacteria</taxon>
        <taxon>Pseudomonadati</taxon>
        <taxon>Bacteroidota</taxon>
        <taxon>Flavobacteriia</taxon>
        <taxon>Flavobacteriales</taxon>
        <taxon>Weeksellaceae</taxon>
        <taxon>Moheibacter</taxon>
    </lineage>
</organism>
<evidence type="ECO:0000313" key="2">
    <source>
        <dbReference type="Proteomes" id="UP001549146"/>
    </source>
</evidence>
<dbReference type="Proteomes" id="UP001549146">
    <property type="component" value="Unassembled WGS sequence"/>
</dbReference>
<name>A0ABV2LT63_9FLAO</name>